<dbReference type="Gene3D" id="2.60.40.10">
    <property type="entry name" value="Immunoglobulins"/>
    <property type="match status" value="1"/>
</dbReference>
<dbReference type="SUPFAM" id="SSF50965">
    <property type="entry name" value="Galactose oxidase, central domain"/>
    <property type="match status" value="1"/>
</dbReference>
<dbReference type="RefSeq" id="WP_125241687.1">
    <property type="nucleotide sequence ID" value="NZ_RSED01000002.1"/>
</dbReference>
<dbReference type="Proteomes" id="UP000269265">
    <property type="component" value="Unassembled WGS sequence"/>
</dbReference>
<dbReference type="InterPro" id="IPR014756">
    <property type="entry name" value="Ig_E-set"/>
</dbReference>
<dbReference type="EMBL" id="RSED01000002">
    <property type="protein sequence ID" value="RRS05780.1"/>
    <property type="molecule type" value="Genomic_DNA"/>
</dbReference>
<accession>A0A426VGC4</accession>
<dbReference type="InterPro" id="IPR011043">
    <property type="entry name" value="Gal_Oxase/kelch_b-propeller"/>
</dbReference>
<organism evidence="3 4">
    <name type="scientific">Aquabacterium soli</name>
    <dbReference type="NCBI Taxonomy" id="2493092"/>
    <lineage>
        <taxon>Bacteria</taxon>
        <taxon>Pseudomonadati</taxon>
        <taxon>Pseudomonadota</taxon>
        <taxon>Betaproteobacteria</taxon>
        <taxon>Burkholderiales</taxon>
        <taxon>Aquabacterium</taxon>
    </lineage>
</organism>
<keyword evidence="1" id="KW-0732">Signal</keyword>
<feature type="chain" id="PRO_5019030713" evidence="1">
    <location>
        <begin position="36"/>
        <end position="504"/>
    </location>
</feature>
<dbReference type="CDD" id="cd02851">
    <property type="entry name" value="E_set_GO_C"/>
    <property type="match status" value="1"/>
</dbReference>
<dbReference type="InterPro" id="IPR015202">
    <property type="entry name" value="GO-like_E_set"/>
</dbReference>
<dbReference type="PANTHER" id="PTHR32208:SF21">
    <property type="entry name" value="LOW QUALITY PROTEIN: ALDEHYDE OXIDASE GLOX-LIKE"/>
    <property type="match status" value="1"/>
</dbReference>
<gene>
    <name evidence="3" type="ORF">EIP75_02625</name>
</gene>
<sequence>MTKRLPASRRLASAASLLSLSASLLTGLATHTAQAAPWDSFTKGSMGPVVNWPLIPIHVVLLPDGRVMSYGTDAKGVQTGQFIYDVWDPKLGTGTPSHLVLPNTTGTDTFCSAQIIVPASGAVLLAGGDKTVNGVRNYSVNDVNLFDYRSSALYQAPQPMRDVRWYPTVVTLASGQVLVLGGRASLTELSVPTPELYTEGQGWRSLEGAASDDAYGSRNWSYPLAWQAPNGRVFVTTIWGGTYYMDPAGNGAIAKTPLTLPAGDYYLPSVMYAPGKILSLRKSNRALVIDLNGSQPTSTAATGVGQDRYHGSATVLADGKVFVSGGSIWSNIAFGVAYSGKIWDPATGKWAATTTAKKMRLYHSVSLLLPDATVLTAGGGAPGPATNLNAEIYTPPYLYKKDWTGTLAPRPSITNAPTALTWKQGFKVDVSTTGISRVTLVKTGSATHTVDFDQRFLPLNFSASGKVLTVTAPPAAEVAPPGYYMLFVFDSAGVPSVARIVRLG</sequence>
<comment type="caution">
    <text evidence="3">The sequence shown here is derived from an EMBL/GenBank/DDBJ whole genome shotgun (WGS) entry which is preliminary data.</text>
</comment>
<proteinExistence type="predicted"/>
<evidence type="ECO:0000256" key="1">
    <source>
        <dbReference type="SAM" id="SignalP"/>
    </source>
</evidence>
<evidence type="ECO:0000313" key="4">
    <source>
        <dbReference type="Proteomes" id="UP000269265"/>
    </source>
</evidence>
<evidence type="ECO:0000313" key="3">
    <source>
        <dbReference type="EMBL" id="RRS05780.1"/>
    </source>
</evidence>
<dbReference type="Pfam" id="PF09118">
    <property type="entry name" value="GO-like_E_set"/>
    <property type="match status" value="1"/>
</dbReference>
<dbReference type="AlphaFoldDB" id="A0A426VGC4"/>
<name>A0A426VGC4_9BURK</name>
<dbReference type="PANTHER" id="PTHR32208">
    <property type="entry name" value="SECRETED PROTEIN-RELATED"/>
    <property type="match status" value="1"/>
</dbReference>
<feature type="domain" description="Galactose oxidase-like Early set" evidence="2">
    <location>
        <begin position="410"/>
        <end position="502"/>
    </location>
</feature>
<protein>
    <submittedName>
        <fullName evidence="3">DUF1929 domain-containing protein</fullName>
    </submittedName>
</protein>
<dbReference type="Gene3D" id="2.130.10.80">
    <property type="entry name" value="Galactose oxidase/kelch, beta-propeller"/>
    <property type="match status" value="1"/>
</dbReference>
<dbReference type="InterPro" id="IPR037293">
    <property type="entry name" value="Gal_Oxidase_central_sf"/>
</dbReference>
<dbReference type="InterPro" id="IPR013783">
    <property type="entry name" value="Ig-like_fold"/>
</dbReference>
<dbReference type="OrthoDB" id="8673369at2"/>
<reference evidence="3 4" key="1">
    <citation type="submission" date="2018-12" db="EMBL/GenBank/DDBJ databases">
        <title>The whole draft genome of Aquabacterium sp. SJQ9.</title>
        <authorList>
            <person name="Sun L."/>
            <person name="Gao X."/>
            <person name="Chen W."/>
            <person name="Huang K."/>
        </authorList>
    </citation>
    <scope>NUCLEOTIDE SEQUENCE [LARGE SCALE GENOMIC DNA]</scope>
    <source>
        <strain evidence="3 4">SJQ9</strain>
    </source>
</reference>
<dbReference type="SUPFAM" id="SSF81296">
    <property type="entry name" value="E set domains"/>
    <property type="match status" value="1"/>
</dbReference>
<feature type="signal peptide" evidence="1">
    <location>
        <begin position="1"/>
        <end position="35"/>
    </location>
</feature>
<evidence type="ECO:0000259" key="2">
    <source>
        <dbReference type="Pfam" id="PF09118"/>
    </source>
</evidence>
<keyword evidence="4" id="KW-1185">Reference proteome</keyword>